<evidence type="ECO:0000313" key="2">
    <source>
        <dbReference type="Proteomes" id="UP000009342"/>
    </source>
</evidence>
<accession>A0ABP1W7W2</accession>
<protein>
    <submittedName>
        <fullName evidence="1">Uncharacterized protein</fullName>
    </submittedName>
</protein>
<comment type="caution">
    <text evidence="1">The sequence shown here is derived from an EMBL/GenBank/DDBJ whole genome shotgun (WGS) entry which is preliminary data.</text>
</comment>
<name>A0ABP1W7W2_9ENTR</name>
<evidence type="ECO:0000313" key="1">
    <source>
        <dbReference type="EMBL" id="CCJ81151.1"/>
    </source>
</evidence>
<keyword evidence="2" id="KW-1185">Reference proteome</keyword>
<organism evidence="1 2">
    <name type="scientific">Cronobacter dublinensis 1210</name>
    <dbReference type="NCBI Taxonomy" id="1208656"/>
    <lineage>
        <taxon>Bacteria</taxon>
        <taxon>Pseudomonadati</taxon>
        <taxon>Pseudomonadota</taxon>
        <taxon>Gammaproteobacteria</taxon>
        <taxon>Enterobacterales</taxon>
        <taxon>Enterobacteriaceae</taxon>
        <taxon>Cronobacter</taxon>
    </lineage>
</organism>
<dbReference type="Proteomes" id="UP000009342">
    <property type="component" value="Unassembled WGS sequence"/>
</dbReference>
<sequence>MINRNLALSHAFYQLKKFDSNQFLYPLLIMFHPERVK</sequence>
<dbReference type="EMBL" id="CAKZ01000085">
    <property type="protein sequence ID" value="CCJ81151.1"/>
    <property type="molecule type" value="Genomic_DNA"/>
</dbReference>
<reference evidence="2" key="1">
    <citation type="journal article" date="2012" name="PLoS ONE">
        <title>Comparative analysis of genome sequences covering the seven cronobacter species.</title>
        <authorList>
            <person name="Joseph S."/>
            <person name="Desai P."/>
            <person name="Ji Y."/>
            <person name="Cummings C.A."/>
            <person name="Shih R."/>
            <person name="Degoricija L."/>
            <person name="Rico A."/>
            <person name="Brzoska P."/>
            <person name="Hamby S.E."/>
            <person name="Masood N."/>
            <person name="Hariri S."/>
            <person name="Sonbol H."/>
            <person name="Chuzhanova N."/>
            <person name="McClelland M."/>
            <person name="Furtado M.R."/>
            <person name="Forsythe S.J."/>
        </authorList>
    </citation>
    <scope>NUCLEOTIDE SEQUENCE [LARGE SCALE GENOMIC DNA]</scope>
    <source>
        <strain evidence="2">1210</strain>
    </source>
</reference>
<gene>
    <name evidence="1" type="ORF">BN134_1881</name>
</gene>
<proteinExistence type="predicted"/>